<accession>A0A9W6QZM1</accession>
<evidence type="ECO:0000259" key="1">
    <source>
        <dbReference type="Pfam" id="PF01370"/>
    </source>
</evidence>
<dbReference type="EMBL" id="BSTI01000006">
    <property type="protein sequence ID" value="GLY66618.1"/>
    <property type="molecule type" value="Genomic_DNA"/>
</dbReference>
<feature type="domain" description="NAD-dependent epimerase/dehydratase" evidence="1">
    <location>
        <begin position="3"/>
        <end position="221"/>
    </location>
</feature>
<dbReference type="InterPro" id="IPR051783">
    <property type="entry name" value="NAD(P)-dependent_oxidoreduct"/>
</dbReference>
<sequence length="297" mass="31729">MKIILAGATGAVGAPIARALLVAGHQVIGLSRNPNGLPEGVQPLTADALDRDSVLRAARGIRADAVIHQLSALKKNPMRHQDMALTNRLRVEGTANLIALAREVGATRFLTQSMIFGYGYGDLGDQPLTETAPFGRGGRGRFAAHIGAMRSTEEQAFAIGGIALRYGIFYGAAEDPTVDMIRRGRLPVPKGGMISRIHLEDAATATVAALEHSRPGEAYNIVDDLPASWRDYFCTVAETHGAPAPKAIPAWVLKATPYLHAIFTANCRVSNAKAKSELGWAPRYPTYREGIAVTTGR</sequence>
<name>A0A9W6QZM1_9PSEU</name>
<dbReference type="Proteomes" id="UP001165136">
    <property type="component" value="Unassembled WGS sequence"/>
</dbReference>
<dbReference type="InterPro" id="IPR036291">
    <property type="entry name" value="NAD(P)-bd_dom_sf"/>
</dbReference>
<reference evidence="2" key="1">
    <citation type="submission" date="2023-03" db="EMBL/GenBank/DDBJ databases">
        <title>Amycolatopsis taiwanensis NBRC 103393.</title>
        <authorList>
            <person name="Ichikawa N."/>
            <person name="Sato H."/>
            <person name="Tonouchi N."/>
        </authorList>
    </citation>
    <scope>NUCLEOTIDE SEQUENCE</scope>
    <source>
        <strain evidence="2">NBRC 103393</strain>
    </source>
</reference>
<evidence type="ECO:0000313" key="2">
    <source>
        <dbReference type="EMBL" id="GLY66618.1"/>
    </source>
</evidence>
<dbReference type="RefSeq" id="WP_285487358.1">
    <property type="nucleotide sequence ID" value="NZ_BSTI01000006.1"/>
</dbReference>
<proteinExistence type="predicted"/>
<keyword evidence="3" id="KW-1185">Reference proteome</keyword>
<dbReference type="InterPro" id="IPR001509">
    <property type="entry name" value="Epimerase_deHydtase"/>
</dbReference>
<dbReference type="PANTHER" id="PTHR48079">
    <property type="entry name" value="PROTEIN YEEZ"/>
    <property type="match status" value="1"/>
</dbReference>
<evidence type="ECO:0000313" key="3">
    <source>
        <dbReference type="Proteomes" id="UP001165136"/>
    </source>
</evidence>
<organism evidence="2 3">
    <name type="scientific">Amycolatopsis taiwanensis</name>
    <dbReference type="NCBI Taxonomy" id="342230"/>
    <lineage>
        <taxon>Bacteria</taxon>
        <taxon>Bacillati</taxon>
        <taxon>Actinomycetota</taxon>
        <taxon>Actinomycetes</taxon>
        <taxon>Pseudonocardiales</taxon>
        <taxon>Pseudonocardiaceae</taxon>
        <taxon>Amycolatopsis</taxon>
    </lineage>
</organism>
<dbReference type="AlphaFoldDB" id="A0A9W6QZM1"/>
<comment type="caution">
    <text evidence="2">The sequence shown here is derived from an EMBL/GenBank/DDBJ whole genome shotgun (WGS) entry which is preliminary data.</text>
</comment>
<dbReference type="GO" id="GO:0005737">
    <property type="term" value="C:cytoplasm"/>
    <property type="evidence" value="ECO:0007669"/>
    <property type="project" value="TreeGrafter"/>
</dbReference>
<protein>
    <submittedName>
        <fullName evidence="2">dTDP-glucose 4,6-dehydratase</fullName>
    </submittedName>
</protein>
<dbReference type="PANTHER" id="PTHR48079:SF6">
    <property type="entry name" value="NAD(P)-BINDING DOMAIN-CONTAINING PROTEIN-RELATED"/>
    <property type="match status" value="1"/>
</dbReference>
<dbReference type="Pfam" id="PF01370">
    <property type="entry name" value="Epimerase"/>
    <property type="match status" value="1"/>
</dbReference>
<dbReference type="SUPFAM" id="SSF51735">
    <property type="entry name" value="NAD(P)-binding Rossmann-fold domains"/>
    <property type="match status" value="1"/>
</dbReference>
<gene>
    <name evidence="2" type="ORF">Atai01_32370</name>
</gene>
<dbReference type="GO" id="GO:0004029">
    <property type="term" value="F:aldehyde dehydrogenase (NAD+) activity"/>
    <property type="evidence" value="ECO:0007669"/>
    <property type="project" value="TreeGrafter"/>
</dbReference>
<dbReference type="Gene3D" id="3.40.50.720">
    <property type="entry name" value="NAD(P)-binding Rossmann-like Domain"/>
    <property type="match status" value="1"/>
</dbReference>